<evidence type="ECO:0000313" key="3">
    <source>
        <dbReference type="EMBL" id="KAF5215973.1"/>
    </source>
</evidence>
<evidence type="ECO:0000313" key="4">
    <source>
        <dbReference type="Proteomes" id="UP000583944"/>
    </source>
</evidence>
<protein>
    <submittedName>
        <fullName evidence="3">Uncharacterized protein</fullName>
    </submittedName>
</protein>
<dbReference type="EMBL" id="JABDHM010000250">
    <property type="protein sequence ID" value="KAF5215973.1"/>
    <property type="molecule type" value="Genomic_DNA"/>
</dbReference>
<feature type="compositionally biased region" description="Polar residues" evidence="1">
    <location>
        <begin position="258"/>
        <end position="275"/>
    </location>
</feature>
<feature type="transmembrane region" description="Helical" evidence="2">
    <location>
        <begin position="40"/>
        <end position="58"/>
    </location>
</feature>
<comment type="caution">
    <text evidence="3">The sequence shown here is derived from an EMBL/GenBank/DDBJ whole genome shotgun (WGS) entry which is preliminary data.</text>
</comment>
<dbReference type="VEuPathDB" id="TriTrypDB:ECC02_011294"/>
<sequence length="346" mass="35270">MHAHWSPGFVFLISVFYCFLLLFKIVVCGAVCELCNRTDSICLVVCALLLLGCCHLLLCGGCAWCSGCVSFCFLVLSQVGSAALGDSTVRDDDWPCALRPVGSCSDAQLLVRVSDGCCDGVRVRPAGDGAVTAGHAEAVMAAEGGPVAGGSGRKGNVNSEDNSNQEDEEGGGSTAGEGHNPTSAGPLTAPTRQDQSSSDPLRSNTCNPSGTGSASAARMRASGPESLGGGHAAGTASPCSDASQQAAGGVHAGGGRTSQGSQASEQTVTGQSQVPGTAKEAPQGDEGGEPGVQHEADQTTKMTVVTSCAKTAVEEESRQRDRKMHHVSIVAGMLIIIIFPCSYRHV</sequence>
<dbReference type="VEuPathDB" id="TriTrypDB:BCY84_09206"/>
<feature type="region of interest" description="Disordered" evidence="1">
    <location>
        <begin position="143"/>
        <end position="300"/>
    </location>
</feature>
<accession>A0A7J6XP17</accession>
<keyword evidence="2" id="KW-1133">Transmembrane helix</keyword>
<dbReference type="Proteomes" id="UP000583944">
    <property type="component" value="Unassembled WGS sequence"/>
</dbReference>
<feature type="transmembrane region" description="Helical" evidence="2">
    <location>
        <begin position="6"/>
        <end position="28"/>
    </location>
</feature>
<reference evidence="3 4" key="1">
    <citation type="journal article" date="2019" name="Genome Biol. Evol.">
        <title>Nanopore Sequencing Significantly Improves Genome Assembly of the Protozoan Parasite Trypanosoma cruzi.</title>
        <authorList>
            <person name="Diaz-Viraque F."/>
            <person name="Pita S."/>
            <person name="Greif G."/>
            <person name="de Souza R.C.M."/>
            <person name="Iraola G."/>
            <person name="Robello C."/>
        </authorList>
    </citation>
    <scope>NUCLEOTIDE SEQUENCE [LARGE SCALE GENOMIC DNA]</scope>
    <source>
        <strain evidence="3 4">Berenice</strain>
    </source>
</reference>
<proteinExistence type="predicted"/>
<evidence type="ECO:0000256" key="2">
    <source>
        <dbReference type="SAM" id="Phobius"/>
    </source>
</evidence>
<keyword evidence="2" id="KW-0472">Membrane</keyword>
<feature type="compositionally biased region" description="Polar residues" evidence="1">
    <location>
        <begin position="180"/>
        <end position="208"/>
    </location>
</feature>
<name>A0A7J6XP17_TRYCR</name>
<dbReference type="AlphaFoldDB" id="A0A7J6XP17"/>
<organism evidence="3 4">
    <name type="scientific">Trypanosoma cruzi</name>
    <dbReference type="NCBI Taxonomy" id="5693"/>
    <lineage>
        <taxon>Eukaryota</taxon>
        <taxon>Discoba</taxon>
        <taxon>Euglenozoa</taxon>
        <taxon>Kinetoplastea</taxon>
        <taxon>Metakinetoplastina</taxon>
        <taxon>Trypanosomatida</taxon>
        <taxon>Trypanosomatidae</taxon>
        <taxon>Trypanosoma</taxon>
        <taxon>Schizotrypanum</taxon>
    </lineage>
</organism>
<feature type="compositionally biased region" description="Low complexity" evidence="1">
    <location>
        <begin position="209"/>
        <end position="223"/>
    </location>
</feature>
<gene>
    <name evidence="3" type="ORF">ECC02_011294</name>
</gene>
<keyword evidence="2" id="KW-0812">Transmembrane</keyword>
<evidence type="ECO:0000256" key="1">
    <source>
        <dbReference type="SAM" id="MobiDB-lite"/>
    </source>
</evidence>